<reference evidence="2" key="1">
    <citation type="journal article" date="2020" name="Stud. Mycol.">
        <title>101 Dothideomycetes genomes: a test case for predicting lifestyles and emergence of pathogens.</title>
        <authorList>
            <person name="Haridas S."/>
            <person name="Albert R."/>
            <person name="Binder M."/>
            <person name="Bloem J."/>
            <person name="Labutti K."/>
            <person name="Salamov A."/>
            <person name="Andreopoulos B."/>
            <person name="Baker S."/>
            <person name="Barry K."/>
            <person name="Bills G."/>
            <person name="Bluhm B."/>
            <person name="Cannon C."/>
            <person name="Castanera R."/>
            <person name="Culley D."/>
            <person name="Daum C."/>
            <person name="Ezra D."/>
            <person name="Gonzalez J."/>
            <person name="Henrissat B."/>
            <person name="Kuo A."/>
            <person name="Liang C."/>
            <person name="Lipzen A."/>
            <person name="Lutzoni F."/>
            <person name="Magnuson J."/>
            <person name="Mondo S."/>
            <person name="Nolan M."/>
            <person name="Ohm R."/>
            <person name="Pangilinan J."/>
            <person name="Park H.-J."/>
            <person name="Ramirez L."/>
            <person name="Alfaro M."/>
            <person name="Sun H."/>
            <person name="Tritt A."/>
            <person name="Yoshinaga Y."/>
            <person name="Zwiers L.-H."/>
            <person name="Turgeon B."/>
            <person name="Goodwin S."/>
            <person name="Spatafora J."/>
            <person name="Crous P."/>
            <person name="Grigoriev I."/>
        </authorList>
    </citation>
    <scope>NUCLEOTIDE SEQUENCE</scope>
    <source>
        <strain evidence="2">CBS 175.79</strain>
    </source>
</reference>
<proteinExistence type="predicted"/>
<keyword evidence="3" id="KW-1185">Reference proteome</keyword>
<dbReference type="EMBL" id="ML978066">
    <property type="protein sequence ID" value="KAF2021621.1"/>
    <property type="molecule type" value="Genomic_DNA"/>
</dbReference>
<accession>A0A6A5YA42</accession>
<name>A0A6A5YA42_9PLEO</name>
<dbReference type="RefSeq" id="XP_033389960.1">
    <property type="nucleotide sequence ID" value="XM_033526672.1"/>
</dbReference>
<dbReference type="GeneID" id="54284069"/>
<feature type="domain" description="DUF7730" evidence="1">
    <location>
        <begin position="37"/>
        <end position="172"/>
    </location>
</feature>
<dbReference type="Proteomes" id="UP000799778">
    <property type="component" value="Unassembled WGS sequence"/>
</dbReference>
<gene>
    <name evidence="2" type="ORF">BU24DRAFT_417250</name>
</gene>
<dbReference type="PANTHER" id="PTHR42085">
    <property type="entry name" value="F-BOX DOMAIN-CONTAINING PROTEIN"/>
    <property type="match status" value="1"/>
</dbReference>
<sequence length="429" mass="49100">MRLVNYIKYGNTDCRMFESPPQSSFHHKTQCDSLMDMQHQSPFFKLPAETRNQIYFYVFSDPGTSEQEQLRDESSSTSPASTLPLRTDLLSRCNPISHFYRTNPNVQAQAEHEPPHPLSLLQTCRLVHNEANLLAFSHHTFSLSFALIRKHPLKILLHPLPPSKVSTITRISHDLGPPSTYYQATANCGQLLNYCLLLFPSLAVFTIELCVDKDAYERASQADNVPRRVAHYNYLNGVSIVWCPGTDEDDGMTGLSEPERQAVKKFAPHWFRQLLTNNDRAFRWPKEEEWAVEWPQYSSRFMTEMDHDGGSRNGIIRNPAMEREAVRSLDGVDPCVCGCKDLCWTSVDMVQRTGRRVKVRAVVHGREGLGDSPFIRFKLEPGTERHELTVDVNGDTGLLYEPTQGYWDALRWKSTFWGRMAMPFARSPT</sequence>
<dbReference type="InterPro" id="IPR038883">
    <property type="entry name" value="AN11006-like"/>
</dbReference>
<dbReference type="AlphaFoldDB" id="A0A6A5YA42"/>
<dbReference type="OrthoDB" id="3798004at2759"/>
<evidence type="ECO:0000313" key="3">
    <source>
        <dbReference type="Proteomes" id="UP000799778"/>
    </source>
</evidence>
<evidence type="ECO:0000259" key="1">
    <source>
        <dbReference type="Pfam" id="PF24864"/>
    </source>
</evidence>
<dbReference type="Pfam" id="PF24864">
    <property type="entry name" value="DUF7730"/>
    <property type="match status" value="1"/>
</dbReference>
<evidence type="ECO:0000313" key="2">
    <source>
        <dbReference type="EMBL" id="KAF2021621.1"/>
    </source>
</evidence>
<organism evidence="2 3">
    <name type="scientific">Aaosphaeria arxii CBS 175.79</name>
    <dbReference type="NCBI Taxonomy" id="1450172"/>
    <lineage>
        <taxon>Eukaryota</taxon>
        <taxon>Fungi</taxon>
        <taxon>Dikarya</taxon>
        <taxon>Ascomycota</taxon>
        <taxon>Pezizomycotina</taxon>
        <taxon>Dothideomycetes</taxon>
        <taxon>Pleosporomycetidae</taxon>
        <taxon>Pleosporales</taxon>
        <taxon>Pleosporales incertae sedis</taxon>
        <taxon>Aaosphaeria</taxon>
    </lineage>
</organism>
<dbReference type="PANTHER" id="PTHR42085:SF1">
    <property type="entry name" value="F-BOX DOMAIN-CONTAINING PROTEIN"/>
    <property type="match status" value="1"/>
</dbReference>
<dbReference type="InterPro" id="IPR056632">
    <property type="entry name" value="DUF7730"/>
</dbReference>
<protein>
    <recommendedName>
        <fullName evidence="1">DUF7730 domain-containing protein</fullName>
    </recommendedName>
</protein>